<dbReference type="SUPFAM" id="SSF53474">
    <property type="entry name" value="alpha/beta-Hydrolases"/>
    <property type="match status" value="1"/>
</dbReference>
<dbReference type="Proteomes" id="UP000465866">
    <property type="component" value="Chromosome"/>
</dbReference>
<dbReference type="RefSeq" id="WP_163780697.1">
    <property type="nucleotide sequence ID" value="NZ_AP022569.1"/>
</dbReference>
<gene>
    <name evidence="3" type="ORF">MCOO_47280</name>
</gene>
<dbReference type="EMBL" id="AP022569">
    <property type="protein sequence ID" value="BBX48713.1"/>
    <property type="molecule type" value="Genomic_DNA"/>
</dbReference>
<organism evidence="3 4">
    <name type="scientific">Mycobacterium cookii</name>
    <dbReference type="NCBI Taxonomy" id="1775"/>
    <lineage>
        <taxon>Bacteria</taxon>
        <taxon>Bacillati</taxon>
        <taxon>Actinomycetota</taxon>
        <taxon>Actinomycetes</taxon>
        <taxon>Mycobacteriales</taxon>
        <taxon>Mycobacteriaceae</taxon>
        <taxon>Mycobacterium</taxon>
    </lineage>
</organism>
<dbReference type="Gene3D" id="3.40.50.1820">
    <property type="entry name" value="alpha/beta hydrolase"/>
    <property type="match status" value="1"/>
</dbReference>
<evidence type="ECO:0000313" key="3">
    <source>
        <dbReference type="EMBL" id="BBX48713.1"/>
    </source>
</evidence>
<evidence type="ECO:0000256" key="1">
    <source>
        <dbReference type="ARBA" id="ARBA00022801"/>
    </source>
</evidence>
<name>A0A7I7L3K4_9MYCO</name>
<dbReference type="AlphaFoldDB" id="A0A7I7L3K4"/>
<reference evidence="3 4" key="1">
    <citation type="journal article" date="2019" name="Emerg. Microbes Infect.">
        <title>Comprehensive subspecies identification of 175 nontuberculous mycobacteria species based on 7547 genomic profiles.</title>
        <authorList>
            <person name="Matsumoto Y."/>
            <person name="Kinjo T."/>
            <person name="Motooka D."/>
            <person name="Nabeya D."/>
            <person name="Jung N."/>
            <person name="Uechi K."/>
            <person name="Horii T."/>
            <person name="Iida T."/>
            <person name="Fujita J."/>
            <person name="Nakamura S."/>
        </authorList>
    </citation>
    <scope>NUCLEOTIDE SEQUENCE [LARGE SCALE GENOMIC DNA]</scope>
    <source>
        <strain evidence="3 4">JCM 12404</strain>
    </source>
</reference>
<dbReference type="PRINTS" id="PR00111">
    <property type="entry name" value="ABHYDROLASE"/>
</dbReference>
<dbReference type="Pfam" id="PF00561">
    <property type="entry name" value="Abhydrolase_1"/>
    <property type="match status" value="1"/>
</dbReference>
<proteinExistence type="predicted"/>
<dbReference type="PANTHER" id="PTHR43798">
    <property type="entry name" value="MONOACYLGLYCEROL LIPASE"/>
    <property type="match status" value="1"/>
</dbReference>
<feature type="domain" description="AB hydrolase-1" evidence="2">
    <location>
        <begin position="69"/>
        <end position="302"/>
    </location>
</feature>
<evidence type="ECO:0000259" key="2">
    <source>
        <dbReference type="Pfam" id="PF00561"/>
    </source>
</evidence>
<sequence>MRTRAIVGVLAAALGATGWRAIHHYVARIEANPDPYPRERLARELDGEDVFINRPDGTVLRAISAGEGPAVVLAHGFGVTAVEWNLVWNALVERGHRVIAFDQRGHGRSTLGSDGSGSAAMARDYVAVLEQFDVHDGVLVGHSMGGFVAIRAVLDYPDLAQRLRGLVLFATWAGRIQDGAPLMRLQMPLLQSGLLQKLLRNRTVGTLFGAAQSGTRPSPAMISVFREVFAQQHHQALLPIARAFAREDRYPRLAEIRVPTAVMVGTADRSTPRGHAERLAAGVPGARLITVPEAGHMLNWEAEGPALLLETIESFRPKSEVRQPVSST</sequence>
<dbReference type="InterPro" id="IPR050266">
    <property type="entry name" value="AB_hydrolase_sf"/>
</dbReference>
<dbReference type="PANTHER" id="PTHR43798:SF31">
    <property type="entry name" value="AB HYDROLASE SUPERFAMILY PROTEIN YCLE"/>
    <property type="match status" value="1"/>
</dbReference>
<dbReference type="KEGG" id="mcoo:MCOO_47280"/>
<dbReference type="GO" id="GO:0016020">
    <property type="term" value="C:membrane"/>
    <property type="evidence" value="ECO:0007669"/>
    <property type="project" value="TreeGrafter"/>
</dbReference>
<keyword evidence="4" id="KW-1185">Reference proteome</keyword>
<evidence type="ECO:0000313" key="4">
    <source>
        <dbReference type="Proteomes" id="UP000465866"/>
    </source>
</evidence>
<dbReference type="GO" id="GO:0016787">
    <property type="term" value="F:hydrolase activity"/>
    <property type="evidence" value="ECO:0007669"/>
    <property type="project" value="UniProtKB-KW"/>
</dbReference>
<dbReference type="InterPro" id="IPR029058">
    <property type="entry name" value="AB_hydrolase_fold"/>
</dbReference>
<accession>A0A7I7L3K4</accession>
<keyword evidence="1 3" id="KW-0378">Hydrolase</keyword>
<dbReference type="InterPro" id="IPR000073">
    <property type="entry name" value="AB_hydrolase_1"/>
</dbReference>
<protein>
    <submittedName>
        <fullName evidence="3">Alpha/beta hydrolase</fullName>
    </submittedName>
</protein>